<dbReference type="Proteomes" id="UP000095280">
    <property type="component" value="Unplaced"/>
</dbReference>
<evidence type="ECO:0000313" key="3">
    <source>
        <dbReference type="Proteomes" id="UP000095280"/>
    </source>
</evidence>
<dbReference type="SUPFAM" id="SSF55729">
    <property type="entry name" value="Acyl-CoA N-acyltransferases (Nat)"/>
    <property type="match status" value="2"/>
</dbReference>
<feature type="domain" description="N-acetyltransferase" evidence="2">
    <location>
        <begin position="152"/>
        <end position="206"/>
    </location>
</feature>
<proteinExistence type="predicted"/>
<sequence>MSVVRVEENGLVYRNATMADTEAVWQLMVAEFYPRTELCCCLRMRIPQDVEILHTLLPAIIRHGVSLVVEDSASGCLLSVLASVFVASEKLVAARPTTVEQLTEQCQSRHPLLTDSNLAAAYSKCSAVYRMFDHLSCSVDLAKLYKVDRAISFKFLVVAESHSRRGIGKRLVELSLELAARIAIPLATTCTASRYSERIYSSMDFDLLSTLRLSEFVDPVTGGRPRSSTAKRTVWCIERPLQLTPSRSGKLMATQFHPRTALCPFLGMDFPADVEFDRLDVLNILDEGVSLLVEDPATGQVIGARLSSIERREDGNQKHPLVADPEQAAKYPKYSIIFRMFDQLTGDIDLFQRYNADTVMAFKFLVVSDSHAGRGIAKRLVQFSLEVAKDWQLQVTSSSRATKRIYDGLKFDRLNVLHIPDFVDPVDGSRPFEKLQADDLENVALYAKK</sequence>
<dbReference type="InterPro" id="IPR016181">
    <property type="entry name" value="Acyl_CoA_acyltransferase"/>
</dbReference>
<evidence type="ECO:0000313" key="4">
    <source>
        <dbReference type="WBParaSite" id="snap_masked-unitig_8734-processed-gene-0.1-mRNA-1"/>
    </source>
</evidence>
<reference evidence="4" key="1">
    <citation type="submission" date="2016-11" db="UniProtKB">
        <authorList>
            <consortium name="WormBaseParasite"/>
        </authorList>
    </citation>
    <scope>IDENTIFICATION</scope>
</reference>
<dbReference type="PANTHER" id="PTHR20905:SF1">
    <property type="entry name" value="AT07410P-RELATED"/>
    <property type="match status" value="1"/>
</dbReference>
<evidence type="ECO:0000259" key="1">
    <source>
        <dbReference type="Pfam" id="PF00583"/>
    </source>
</evidence>
<dbReference type="AlphaFoldDB" id="A0A1I8JSB4"/>
<name>A0A1I8JSB4_9PLAT</name>
<dbReference type="PROSITE" id="PS00629">
    <property type="entry name" value="IMP_1"/>
    <property type="match status" value="1"/>
</dbReference>
<dbReference type="Pfam" id="PF13673">
    <property type="entry name" value="Acetyltransf_10"/>
    <property type="match status" value="1"/>
</dbReference>
<evidence type="ECO:0000259" key="2">
    <source>
        <dbReference type="Pfam" id="PF13673"/>
    </source>
</evidence>
<dbReference type="Gene3D" id="3.40.630.30">
    <property type="match status" value="2"/>
</dbReference>
<dbReference type="Pfam" id="PF00583">
    <property type="entry name" value="Acetyltransf_1"/>
    <property type="match status" value="1"/>
</dbReference>
<feature type="domain" description="N-acetyltransferase" evidence="1">
    <location>
        <begin position="342"/>
        <end position="406"/>
    </location>
</feature>
<protein>
    <submittedName>
        <fullName evidence="4">N-acetyltransferase domain-containing protein</fullName>
    </submittedName>
</protein>
<accession>A0A1I8JSB4</accession>
<dbReference type="InterPro" id="IPR000182">
    <property type="entry name" value="GNAT_dom"/>
</dbReference>
<dbReference type="GO" id="GO:0008080">
    <property type="term" value="F:N-acetyltransferase activity"/>
    <property type="evidence" value="ECO:0007669"/>
    <property type="project" value="TreeGrafter"/>
</dbReference>
<dbReference type="InterPro" id="IPR020583">
    <property type="entry name" value="Inositol_monoP_metal-BS"/>
</dbReference>
<dbReference type="PANTHER" id="PTHR20905">
    <property type="entry name" value="N-ACETYLTRANSFERASE-RELATED"/>
    <property type="match status" value="1"/>
</dbReference>
<organism evidence="3 4">
    <name type="scientific">Macrostomum lignano</name>
    <dbReference type="NCBI Taxonomy" id="282301"/>
    <lineage>
        <taxon>Eukaryota</taxon>
        <taxon>Metazoa</taxon>
        <taxon>Spiralia</taxon>
        <taxon>Lophotrochozoa</taxon>
        <taxon>Platyhelminthes</taxon>
        <taxon>Rhabditophora</taxon>
        <taxon>Macrostomorpha</taxon>
        <taxon>Macrostomida</taxon>
        <taxon>Macrostomidae</taxon>
        <taxon>Macrostomum</taxon>
    </lineage>
</organism>
<keyword evidence="3" id="KW-1185">Reference proteome</keyword>
<dbReference type="WBParaSite" id="snap_masked-unitig_8734-processed-gene-0.1-mRNA-1">
    <property type="protein sequence ID" value="snap_masked-unitig_8734-processed-gene-0.1-mRNA-1"/>
    <property type="gene ID" value="snap_masked-unitig_8734-processed-gene-0.1"/>
</dbReference>